<dbReference type="PANTHER" id="PTHR43827:SF13">
    <property type="entry name" value="ALDO_KETO REDUCTASE FAMILY PROTEIN"/>
    <property type="match status" value="1"/>
</dbReference>
<keyword evidence="2" id="KW-0560">Oxidoreductase</keyword>
<dbReference type="Gene3D" id="3.20.20.100">
    <property type="entry name" value="NADP-dependent oxidoreductase domain"/>
    <property type="match status" value="2"/>
</dbReference>
<reference evidence="7 8" key="1">
    <citation type="submission" date="2015-02" db="EMBL/GenBank/DDBJ databases">
        <title>Draft Genome Sequences of Two Closely-Related Aflatoxigenic Aspergillus Species Obtained from the Cote d'Ivoire.</title>
        <authorList>
            <person name="Moore G.G."/>
            <person name="Beltz S.B."/>
            <person name="Mack B.M."/>
        </authorList>
    </citation>
    <scope>NUCLEOTIDE SEQUENCE [LARGE SCALE GENOMIC DNA]</scope>
    <source>
        <strain evidence="7 8">SRRC1432</strain>
    </source>
</reference>
<feature type="domain" description="NADP-dependent oxidoreductase" evidence="6">
    <location>
        <begin position="123"/>
        <end position="264"/>
    </location>
</feature>
<dbReference type="CDD" id="cd19071">
    <property type="entry name" value="AKR_AKR1-5-like"/>
    <property type="match status" value="1"/>
</dbReference>
<organism evidence="7 8">
    <name type="scientific">Aspergillus ochraceoroseus</name>
    <dbReference type="NCBI Taxonomy" id="138278"/>
    <lineage>
        <taxon>Eukaryota</taxon>
        <taxon>Fungi</taxon>
        <taxon>Dikarya</taxon>
        <taxon>Ascomycota</taxon>
        <taxon>Pezizomycotina</taxon>
        <taxon>Eurotiomycetes</taxon>
        <taxon>Eurotiomycetidae</taxon>
        <taxon>Eurotiales</taxon>
        <taxon>Aspergillaceae</taxon>
        <taxon>Aspergillus</taxon>
        <taxon>Aspergillus subgen. Nidulantes</taxon>
    </lineage>
</organism>
<feature type="domain" description="NADP-dependent oxidoreductase" evidence="6">
    <location>
        <begin position="59"/>
        <end position="105"/>
    </location>
</feature>
<evidence type="ECO:0000259" key="6">
    <source>
        <dbReference type="Pfam" id="PF00248"/>
    </source>
</evidence>
<evidence type="ECO:0000256" key="2">
    <source>
        <dbReference type="ARBA" id="ARBA00023002"/>
    </source>
</evidence>
<keyword evidence="8" id="KW-1185">Reference proteome</keyword>
<dbReference type="PANTHER" id="PTHR43827">
    <property type="entry name" value="2,5-DIKETO-D-GLUCONIC ACID REDUCTASE"/>
    <property type="match status" value="1"/>
</dbReference>
<dbReference type="Proteomes" id="UP000034947">
    <property type="component" value="Unassembled WGS sequence"/>
</dbReference>
<name>A0A0F8V2W7_9EURO</name>
<dbReference type="EC" id="1.1.1.307" evidence="1"/>
<evidence type="ECO:0000313" key="7">
    <source>
        <dbReference type="EMBL" id="KKK17326.1"/>
    </source>
</evidence>
<gene>
    <name evidence="7" type="ORF">AOCH_002453</name>
</gene>
<evidence type="ECO:0000313" key="8">
    <source>
        <dbReference type="Proteomes" id="UP000034947"/>
    </source>
</evidence>
<dbReference type="SUPFAM" id="SSF51430">
    <property type="entry name" value="NAD(P)-linked oxidoreductase"/>
    <property type="match status" value="1"/>
</dbReference>
<dbReference type="PRINTS" id="PR00069">
    <property type="entry name" value="ALDKETRDTASE"/>
</dbReference>
<comment type="caution">
    <text evidence="7">The sequence shown here is derived from an EMBL/GenBank/DDBJ whole genome shotgun (WGS) entry which is preliminary data.</text>
</comment>
<comment type="catalytic activity">
    <reaction evidence="4">
        <text>xylitol + NADP(+) = D-xylose + NADPH + H(+)</text>
        <dbReference type="Rhea" id="RHEA:27445"/>
        <dbReference type="ChEBI" id="CHEBI:15378"/>
        <dbReference type="ChEBI" id="CHEBI:17151"/>
        <dbReference type="ChEBI" id="CHEBI:53455"/>
        <dbReference type="ChEBI" id="CHEBI:57783"/>
        <dbReference type="ChEBI" id="CHEBI:58349"/>
        <dbReference type="EC" id="1.1.1.307"/>
    </reaction>
</comment>
<proteinExistence type="predicted"/>
<dbReference type="InterPro" id="IPR023210">
    <property type="entry name" value="NADP_OxRdtase_dom"/>
</dbReference>
<dbReference type="InterPro" id="IPR018170">
    <property type="entry name" value="Aldo/ket_reductase_CS"/>
</dbReference>
<dbReference type="VEuPathDB" id="FungiDB:P175DRAFT_0530869"/>
<evidence type="ECO:0000256" key="3">
    <source>
        <dbReference type="ARBA" id="ARBA00025065"/>
    </source>
</evidence>
<accession>A0A0F8V2W7</accession>
<evidence type="ECO:0000256" key="5">
    <source>
        <dbReference type="ARBA" id="ARBA00049485"/>
    </source>
</evidence>
<evidence type="ECO:0000256" key="4">
    <source>
        <dbReference type="ARBA" id="ARBA00047534"/>
    </source>
</evidence>
<dbReference type="EMBL" id="JYKN01002197">
    <property type="protein sequence ID" value="KKK17326.1"/>
    <property type="molecule type" value="Genomic_DNA"/>
</dbReference>
<dbReference type="PROSITE" id="PS00063">
    <property type="entry name" value="ALDOKETO_REDUCTASE_3"/>
    <property type="match status" value="1"/>
</dbReference>
<sequence>MPIDLQETLVSPRATKKTLAGFEMPVLGYGVRSQFFSRLGVAIKEKLLKTVYRFMKYGVEKALKAGYRHIDSARCYENETGCAAAIRKAGLKRSDVFLTTKLNPDDPGILVHTPWGGKEGRLGAWRALVEAQKAGQARSIGVSNFGVHHLEELEEYISHGGGGRIEVGQYELHPWLARAELVDWLRERGAIVQAYSPLTRGTRLGDPILQALGKKHHRSPVQILIRWSLQMGFVPLPKTTTAERIAENADVFDFALDEDDMKLLHTGEYSPTDSLWDPTVERD</sequence>
<evidence type="ECO:0000256" key="1">
    <source>
        <dbReference type="ARBA" id="ARBA00012845"/>
    </source>
</evidence>
<dbReference type="InterPro" id="IPR036812">
    <property type="entry name" value="NAD(P)_OxRdtase_dom_sf"/>
</dbReference>
<dbReference type="PROSITE" id="PS00062">
    <property type="entry name" value="ALDOKETO_REDUCTASE_2"/>
    <property type="match status" value="1"/>
</dbReference>
<dbReference type="Pfam" id="PF00248">
    <property type="entry name" value="Aldo_ket_red"/>
    <property type="match status" value="2"/>
</dbReference>
<comment type="catalytic activity">
    <reaction evidence="5">
        <text>xylitol + NAD(+) = D-xylose + NADH + H(+)</text>
        <dbReference type="Rhea" id="RHEA:27441"/>
        <dbReference type="ChEBI" id="CHEBI:15378"/>
        <dbReference type="ChEBI" id="CHEBI:17151"/>
        <dbReference type="ChEBI" id="CHEBI:53455"/>
        <dbReference type="ChEBI" id="CHEBI:57540"/>
        <dbReference type="ChEBI" id="CHEBI:57945"/>
        <dbReference type="EC" id="1.1.1.307"/>
    </reaction>
</comment>
<dbReference type="AlphaFoldDB" id="A0A0F8V2W7"/>
<protein>
    <recommendedName>
        <fullName evidence="1">D-xylose reductase [NAD(P)H]</fullName>
        <ecNumber evidence="1">1.1.1.307</ecNumber>
    </recommendedName>
</protein>
<dbReference type="GO" id="GO:0016491">
    <property type="term" value="F:oxidoreductase activity"/>
    <property type="evidence" value="ECO:0007669"/>
    <property type="project" value="UniProtKB-KW"/>
</dbReference>
<dbReference type="InterPro" id="IPR020471">
    <property type="entry name" value="AKR"/>
</dbReference>
<comment type="function">
    <text evidence="3">Catalyzes the initial reaction in the xylose utilization pathway by reducing D-xylose into xylitol. Xylose is a major component of hemicelluloses such as xylan. Most fungi utilize D-xylose via three enzymatic reactions, xylose reductase (XR), xylitol dehydrogenase (XDH), and xylulokinase, to form xylulose 5-phosphate, which enters pentose phosphate pathway.</text>
</comment>